<dbReference type="Proteomes" id="UP001140011">
    <property type="component" value="Unassembled WGS sequence"/>
</dbReference>
<evidence type="ECO:0000313" key="3">
    <source>
        <dbReference type="Proteomes" id="UP001140011"/>
    </source>
</evidence>
<keyword evidence="3" id="KW-1185">Reference proteome</keyword>
<organism evidence="2 3">
    <name type="scientific">Coemansia pectinata</name>
    <dbReference type="NCBI Taxonomy" id="1052879"/>
    <lineage>
        <taxon>Eukaryota</taxon>
        <taxon>Fungi</taxon>
        <taxon>Fungi incertae sedis</taxon>
        <taxon>Zoopagomycota</taxon>
        <taxon>Kickxellomycotina</taxon>
        <taxon>Kickxellomycetes</taxon>
        <taxon>Kickxellales</taxon>
        <taxon>Kickxellaceae</taxon>
        <taxon>Coemansia</taxon>
    </lineage>
</organism>
<dbReference type="InterPro" id="IPR012340">
    <property type="entry name" value="NA-bd_OB-fold"/>
</dbReference>
<accession>A0A9W8GPL4</accession>
<dbReference type="Pfam" id="PF08646">
    <property type="entry name" value="Rep_fac-A_C"/>
    <property type="match status" value="1"/>
</dbReference>
<dbReference type="OrthoDB" id="5517134at2759"/>
<comment type="caution">
    <text evidence="2">The sequence shown here is derived from an EMBL/GenBank/DDBJ whole genome shotgun (WGS) entry which is preliminary data.</text>
</comment>
<gene>
    <name evidence="2" type="primary">RFA1_5</name>
    <name evidence="2" type="ORF">GGI19_007033</name>
</gene>
<evidence type="ECO:0000259" key="1">
    <source>
        <dbReference type="Pfam" id="PF08646"/>
    </source>
</evidence>
<evidence type="ECO:0000313" key="2">
    <source>
        <dbReference type="EMBL" id="KAJ2740873.1"/>
    </source>
</evidence>
<feature type="domain" description="Replication factor A C-terminal" evidence="1">
    <location>
        <begin position="119"/>
        <end position="249"/>
    </location>
</feature>
<reference evidence="2" key="1">
    <citation type="submission" date="2022-07" db="EMBL/GenBank/DDBJ databases">
        <title>Phylogenomic reconstructions and comparative analyses of Kickxellomycotina fungi.</title>
        <authorList>
            <person name="Reynolds N.K."/>
            <person name="Stajich J.E."/>
            <person name="Barry K."/>
            <person name="Grigoriev I.V."/>
            <person name="Crous P."/>
            <person name="Smith M.E."/>
        </authorList>
    </citation>
    <scope>NUCLEOTIDE SEQUENCE</scope>
    <source>
        <strain evidence="2">BCRC 34297</strain>
    </source>
</reference>
<dbReference type="Gene3D" id="2.40.50.140">
    <property type="entry name" value="Nucleic acid-binding proteins"/>
    <property type="match status" value="1"/>
</dbReference>
<dbReference type="InterPro" id="IPR013955">
    <property type="entry name" value="Rep_factor-A_C"/>
</dbReference>
<proteinExistence type="predicted"/>
<name>A0A9W8GPL4_9FUNG</name>
<dbReference type="EMBL" id="JANBUH010002094">
    <property type="protein sequence ID" value="KAJ2740873.1"/>
    <property type="molecule type" value="Genomic_DNA"/>
</dbReference>
<sequence length="255" mass="28329">MVSDGKSIVWAKIALLDDETITQFNIIKINSGVTRKKAGAKDVPLLTIVILDLEILGTWYERVGKPVMVANQDEIVSALPPSPALRMLSVENAGNAKLPFKTVAQISQERIGTTLYYEYFLLKCTVVGICVDRIVYAVCPDDRCRSIATEDDASAMWYCKGMWSNPLYLYDFSFDVNDDTGHIQLQCLHYAGKLLLGATAVELFKLQRGDKEAFAWKVSAPKGKKYVFKCKAWSENIDGDTVKIISVVNASLVSE</sequence>
<protein>
    <submittedName>
        <fullName evidence="2">Replication factor A protein 1</fullName>
    </submittedName>
</protein>
<dbReference type="SUPFAM" id="SSF50249">
    <property type="entry name" value="Nucleic acid-binding proteins"/>
    <property type="match status" value="1"/>
</dbReference>
<dbReference type="AlphaFoldDB" id="A0A9W8GPL4"/>